<dbReference type="InterPro" id="IPR050640">
    <property type="entry name" value="Bact_2-comp_sensor_kinase"/>
</dbReference>
<evidence type="ECO:0000256" key="3">
    <source>
        <dbReference type="SAM" id="Phobius"/>
    </source>
</evidence>
<dbReference type="Pfam" id="PF02518">
    <property type="entry name" value="HATPase_c"/>
    <property type="match status" value="1"/>
</dbReference>
<dbReference type="Pfam" id="PF06580">
    <property type="entry name" value="His_kinase"/>
    <property type="match status" value="1"/>
</dbReference>
<feature type="transmembrane region" description="Helical" evidence="3">
    <location>
        <begin position="79"/>
        <end position="101"/>
    </location>
</feature>
<feature type="domain" description="Histidine kinase" evidence="4">
    <location>
        <begin position="342"/>
        <end position="437"/>
    </location>
</feature>
<feature type="transmembrane region" description="Helical" evidence="3">
    <location>
        <begin position="113"/>
        <end position="130"/>
    </location>
</feature>
<sequence length="437" mass="47575">MTNPSSADIAARIEQPLPTEVSAHSAGWFSRSRSYPIFSLQWFRYRTLALGLMVTILCGMMLMSMLVGSDAPALRIVKATLNVFLRGWFLILLGPGLAVWVRRQGWPEKKERTALIAAIFLGLAAAFGLGKLTGHLLHPGANEPKYRLTAATIIKDAEPGSTSATRPSEQNVRPATGEQPDDGGSTLPYYFGQIIEWFMRFWLGSVFQLLMFFRQQRQLKEVLQKQALAKAEAERNQAELKLSVLAAQIEPHFLFNTLAGVRSAIASDPQRAIVIVDHLVDYLRATIPKLRSDGGSSQGRLAAQLEAAKAYLGLMRARIPRLSFEIDAAPDLQTASLPPLTLISLVENAVKHGIEPKVGQGFIRVQARRLQTEQGEQLEVSVHDDGVGFGGSSSGTGIGLANIRERLAALYGCTGGLTLKARPEGGVAAIITVPLRF</sequence>
<accession>A0ABT7DST8</accession>
<gene>
    <name evidence="5" type="ORF">PZA18_03060</name>
</gene>
<proteinExistence type="predicted"/>
<feature type="coiled-coil region" evidence="1">
    <location>
        <begin position="216"/>
        <end position="248"/>
    </location>
</feature>
<dbReference type="RefSeq" id="WP_284099318.1">
    <property type="nucleotide sequence ID" value="NZ_JARRAF010000003.1"/>
</dbReference>
<dbReference type="InterPro" id="IPR005467">
    <property type="entry name" value="His_kinase_dom"/>
</dbReference>
<dbReference type="GO" id="GO:0016301">
    <property type="term" value="F:kinase activity"/>
    <property type="evidence" value="ECO:0007669"/>
    <property type="project" value="UniProtKB-KW"/>
</dbReference>
<evidence type="ECO:0000259" key="4">
    <source>
        <dbReference type="PROSITE" id="PS50109"/>
    </source>
</evidence>
<dbReference type="PROSITE" id="PS50109">
    <property type="entry name" value="HIS_KIN"/>
    <property type="match status" value="1"/>
</dbReference>
<keyword evidence="6" id="KW-1185">Reference proteome</keyword>
<dbReference type="InterPro" id="IPR036890">
    <property type="entry name" value="HATPase_C_sf"/>
</dbReference>
<comment type="caution">
    <text evidence="5">The sequence shown here is derived from an EMBL/GenBank/DDBJ whole genome shotgun (WGS) entry which is preliminary data.</text>
</comment>
<keyword evidence="5" id="KW-0418">Kinase</keyword>
<keyword evidence="5" id="KW-0808">Transferase</keyword>
<evidence type="ECO:0000313" key="5">
    <source>
        <dbReference type="EMBL" id="MDK2123029.1"/>
    </source>
</evidence>
<dbReference type="Gene3D" id="3.30.565.10">
    <property type="entry name" value="Histidine kinase-like ATPase, C-terminal domain"/>
    <property type="match status" value="1"/>
</dbReference>
<keyword evidence="3" id="KW-0472">Membrane</keyword>
<evidence type="ECO:0000256" key="2">
    <source>
        <dbReference type="SAM" id="MobiDB-lite"/>
    </source>
</evidence>
<reference evidence="5" key="1">
    <citation type="submission" date="2023-03" db="EMBL/GenBank/DDBJ databases">
        <title>Chitinimonas shenzhenensis gen. nov., sp. nov., a novel member of family Burkholderiaceae isolated from activated sludge collected in Shen Zhen, China.</title>
        <authorList>
            <person name="Wang X."/>
        </authorList>
    </citation>
    <scope>NUCLEOTIDE SEQUENCE</scope>
    <source>
        <strain evidence="5">DQS-5</strain>
    </source>
</reference>
<keyword evidence="3" id="KW-1133">Transmembrane helix</keyword>
<feature type="compositionally biased region" description="Polar residues" evidence="2">
    <location>
        <begin position="160"/>
        <end position="173"/>
    </location>
</feature>
<dbReference type="PANTHER" id="PTHR34220">
    <property type="entry name" value="SENSOR HISTIDINE KINASE YPDA"/>
    <property type="match status" value="1"/>
</dbReference>
<dbReference type="SUPFAM" id="SSF55874">
    <property type="entry name" value="ATPase domain of HSP90 chaperone/DNA topoisomerase II/histidine kinase"/>
    <property type="match status" value="1"/>
</dbReference>
<dbReference type="InterPro" id="IPR003594">
    <property type="entry name" value="HATPase_dom"/>
</dbReference>
<evidence type="ECO:0000313" key="6">
    <source>
        <dbReference type="Proteomes" id="UP001172778"/>
    </source>
</evidence>
<dbReference type="PANTHER" id="PTHR34220:SF9">
    <property type="entry name" value="SIGNAL TRANSDUCTION HISTIDINE KINASE INTERNAL REGION DOMAIN-CONTAINING PROTEIN"/>
    <property type="match status" value="1"/>
</dbReference>
<organism evidence="5 6">
    <name type="scientific">Parachitinimonas caeni</name>
    <dbReference type="NCBI Taxonomy" id="3031301"/>
    <lineage>
        <taxon>Bacteria</taxon>
        <taxon>Pseudomonadati</taxon>
        <taxon>Pseudomonadota</taxon>
        <taxon>Betaproteobacteria</taxon>
        <taxon>Neisseriales</taxon>
        <taxon>Chitinibacteraceae</taxon>
        <taxon>Parachitinimonas</taxon>
    </lineage>
</organism>
<keyword evidence="3" id="KW-0812">Transmembrane</keyword>
<dbReference type="Proteomes" id="UP001172778">
    <property type="component" value="Unassembled WGS sequence"/>
</dbReference>
<keyword evidence="1" id="KW-0175">Coiled coil</keyword>
<protein>
    <submittedName>
        <fullName evidence="5">Histidine kinase</fullName>
    </submittedName>
</protein>
<dbReference type="SMART" id="SM00387">
    <property type="entry name" value="HATPase_c"/>
    <property type="match status" value="1"/>
</dbReference>
<name>A0ABT7DST8_9NEIS</name>
<evidence type="ECO:0000256" key="1">
    <source>
        <dbReference type="SAM" id="Coils"/>
    </source>
</evidence>
<dbReference type="InterPro" id="IPR010559">
    <property type="entry name" value="Sig_transdc_His_kin_internal"/>
</dbReference>
<dbReference type="EMBL" id="JARRAF010000003">
    <property type="protein sequence ID" value="MDK2123029.1"/>
    <property type="molecule type" value="Genomic_DNA"/>
</dbReference>
<feature type="transmembrane region" description="Helical" evidence="3">
    <location>
        <begin position="48"/>
        <end position="67"/>
    </location>
</feature>
<feature type="region of interest" description="Disordered" evidence="2">
    <location>
        <begin position="159"/>
        <end position="181"/>
    </location>
</feature>